<comment type="similarity">
    <text evidence="5">Belongs to the IFIT family.</text>
</comment>
<dbReference type="GO" id="GO:0045087">
    <property type="term" value="P:innate immune response"/>
    <property type="evidence" value="ECO:0007669"/>
    <property type="project" value="UniProtKB-KW"/>
</dbReference>
<dbReference type="Gene3D" id="1.25.40.10">
    <property type="entry name" value="Tetratricopeptide repeat domain"/>
    <property type="match status" value="3"/>
</dbReference>
<gene>
    <name evidence="8" type="ORF">AGOR_G00200430</name>
</gene>
<dbReference type="FunFam" id="1.25.40.10:FF:000036">
    <property type="entry name" value="interferon-induced protein with tetratricopeptide repeats 5"/>
    <property type="match status" value="1"/>
</dbReference>
<dbReference type="Pfam" id="PF13181">
    <property type="entry name" value="TPR_8"/>
    <property type="match status" value="1"/>
</dbReference>
<evidence type="ECO:0000256" key="1">
    <source>
        <dbReference type="ARBA" id="ARBA00022588"/>
    </source>
</evidence>
<dbReference type="AlphaFoldDB" id="A0A8T3CP12"/>
<protein>
    <submittedName>
        <fullName evidence="8">Uncharacterized protein</fullName>
    </submittedName>
</protein>
<keyword evidence="2" id="KW-0677">Repeat</keyword>
<dbReference type="SMART" id="SM00028">
    <property type="entry name" value="TPR"/>
    <property type="match status" value="4"/>
</dbReference>
<keyword evidence="1" id="KW-0399">Innate immunity</keyword>
<keyword evidence="7" id="KW-0175">Coiled coil</keyword>
<dbReference type="Pfam" id="PF13424">
    <property type="entry name" value="TPR_12"/>
    <property type="match status" value="1"/>
</dbReference>
<dbReference type="InterPro" id="IPR019734">
    <property type="entry name" value="TPR_rpt"/>
</dbReference>
<dbReference type="SUPFAM" id="SSF48452">
    <property type="entry name" value="TPR-like"/>
    <property type="match status" value="2"/>
</dbReference>
<dbReference type="OrthoDB" id="10043504at2759"/>
<keyword evidence="9" id="KW-1185">Reference proteome</keyword>
<dbReference type="InterPro" id="IPR011990">
    <property type="entry name" value="TPR-like_helical_dom_sf"/>
</dbReference>
<dbReference type="PANTHER" id="PTHR10271:SF29">
    <property type="entry name" value="INTERFERON-INDUCED PROTEIN WITH TETRATRICOPEPTIDE REPEATS-RELATED"/>
    <property type="match status" value="1"/>
</dbReference>
<dbReference type="GO" id="GO:0051607">
    <property type="term" value="P:defense response to virus"/>
    <property type="evidence" value="ECO:0007669"/>
    <property type="project" value="TreeGrafter"/>
</dbReference>
<evidence type="ECO:0000313" key="9">
    <source>
        <dbReference type="Proteomes" id="UP000829720"/>
    </source>
</evidence>
<evidence type="ECO:0000313" key="8">
    <source>
        <dbReference type="EMBL" id="KAI1886889.1"/>
    </source>
</evidence>
<feature type="coiled-coil region" evidence="7">
    <location>
        <begin position="24"/>
        <end position="89"/>
    </location>
</feature>
<dbReference type="Proteomes" id="UP000829720">
    <property type="component" value="Unassembled WGS sequence"/>
</dbReference>
<reference evidence="8" key="1">
    <citation type="submission" date="2021-01" db="EMBL/GenBank/DDBJ databases">
        <authorList>
            <person name="Zahm M."/>
            <person name="Roques C."/>
            <person name="Cabau C."/>
            <person name="Klopp C."/>
            <person name="Donnadieu C."/>
            <person name="Jouanno E."/>
            <person name="Lampietro C."/>
            <person name="Louis A."/>
            <person name="Herpin A."/>
            <person name="Echchiki A."/>
            <person name="Berthelot C."/>
            <person name="Parey E."/>
            <person name="Roest-Crollius H."/>
            <person name="Braasch I."/>
            <person name="Postlethwait J."/>
            <person name="Bobe J."/>
            <person name="Montfort J."/>
            <person name="Bouchez O."/>
            <person name="Begum T."/>
            <person name="Mejri S."/>
            <person name="Adams A."/>
            <person name="Chen W.-J."/>
            <person name="Guiguen Y."/>
        </authorList>
    </citation>
    <scope>NUCLEOTIDE SEQUENCE</scope>
    <source>
        <tissue evidence="8">Blood</tissue>
    </source>
</reference>
<accession>A0A8T3CP12</accession>
<evidence type="ECO:0000256" key="6">
    <source>
        <dbReference type="PROSITE-ProRule" id="PRU00339"/>
    </source>
</evidence>
<keyword evidence="3 6" id="KW-0802">TPR repeat</keyword>
<keyword evidence="4" id="KW-0391">Immunity</keyword>
<name>A0A8T3CP12_9TELE</name>
<dbReference type="PROSITE" id="PS50005">
    <property type="entry name" value="TPR"/>
    <property type="match status" value="2"/>
</dbReference>
<dbReference type="PANTHER" id="PTHR10271">
    <property type="entry name" value="INTERFERON-INDUCED PROTEIN WITH TETRATRICOPEPTIDE REPEATS"/>
    <property type="match status" value="1"/>
</dbReference>
<sequence>MASNQDKLLKDRLLQLECHFTWGLKKSDTDLNDLQNRLENCSELAVKEDRSIGWSFSILAFTKYLQGLLEEARDNLEKAEEHIRKHHGDNCEEQLIVTYGNFAWVYYHMDNYKQSQTYMDKLDEVKKRHPPESPSALHPAIYGEKGITLLRFSGKYYEEATECFKKALEVEPEDINWNAGYAFSLYRIESELTSIEESPAIKQLRRTLELDPDNAQIMVLLGLKYAVYKKFQKAEELVERALELEPENPYVTRYVAKFFRNQRMVKVLGFWALFIK</sequence>
<evidence type="ECO:0000256" key="3">
    <source>
        <dbReference type="ARBA" id="ARBA00022803"/>
    </source>
</evidence>
<evidence type="ECO:0000256" key="2">
    <source>
        <dbReference type="ARBA" id="ARBA00022737"/>
    </source>
</evidence>
<dbReference type="EMBL" id="JAERUA010000019">
    <property type="protein sequence ID" value="KAI1886889.1"/>
    <property type="molecule type" value="Genomic_DNA"/>
</dbReference>
<feature type="repeat" description="TPR" evidence="6">
    <location>
        <begin position="215"/>
        <end position="248"/>
    </location>
</feature>
<dbReference type="GO" id="GO:0005829">
    <property type="term" value="C:cytosol"/>
    <property type="evidence" value="ECO:0007669"/>
    <property type="project" value="TreeGrafter"/>
</dbReference>
<evidence type="ECO:0000256" key="7">
    <source>
        <dbReference type="SAM" id="Coils"/>
    </source>
</evidence>
<evidence type="ECO:0000256" key="5">
    <source>
        <dbReference type="ARBA" id="ARBA00038336"/>
    </source>
</evidence>
<proteinExistence type="inferred from homology"/>
<evidence type="ECO:0000256" key="4">
    <source>
        <dbReference type="ARBA" id="ARBA00022859"/>
    </source>
</evidence>
<feature type="repeat" description="TPR" evidence="6">
    <location>
        <begin position="141"/>
        <end position="174"/>
    </location>
</feature>
<comment type="caution">
    <text evidence="8">The sequence shown here is derived from an EMBL/GenBank/DDBJ whole genome shotgun (WGS) entry which is preliminary data.</text>
</comment>
<organism evidence="8 9">
    <name type="scientific">Albula goreensis</name>
    <dbReference type="NCBI Taxonomy" id="1534307"/>
    <lineage>
        <taxon>Eukaryota</taxon>
        <taxon>Metazoa</taxon>
        <taxon>Chordata</taxon>
        <taxon>Craniata</taxon>
        <taxon>Vertebrata</taxon>
        <taxon>Euteleostomi</taxon>
        <taxon>Actinopterygii</taxon>
        <taxon>Neopterygii</taxon>
        <taxon>Teleostei</taxon>
        <taxon>Albuliformes</taxon>
        <taxon>Albulidae</taxon>
        <taxon>Albula</taxon>
    </lineage>
</organism>